<organism evidence="2 3">
    <name type="scientific">Candolleomyces eurysporus</name>
    <dbReference type="NCBI Taxonomy" id="2828524"/>
    <lineage>
        <taxon>Eukaryota</taxon>
        <taxon>Fungi</taxon>
        <taxon>Dikarya</taxon>
        <taxon>Basidiomycota</taxon>
        <taxon>Agaricomycotina</taxon>
        <taxon>Agaricomycetes</taxon>
        <taxon>Agaricomycetidae</taxon>
        <taxon>Agaricales</taxon>
        <taxon>Agaricineae</taxon>
        <taxon>Psathyrellaceae</taxon>
        <taxon>Candolleomyces</taxon>
    </lineage>
</organism>
<feature type="compositionally biased region" description="Low complexity" evidence="1">
    <location>
        <begin position="67"/>
        <end position="83"/>
    </location>
</feature>
<feature type="compositionally biased region" description="Basic and acidic residues" evidence="1">
    <location>
        <begin position="589"/>
        <end position="605"/>
    </location>
</feature>
<comment type="caution">
    <text evidence="2">The sequence shown here is derived from an EMBL/GenBank/DDBJ whole genome shotgun (WGS) entry which is preliminary data.</text>
</comment>
<feature type="compositionally biased region" description="Low complexity" evidence="1">
    <location>
        <begin position="14"/>
        <end position="46"/>
    </location>
</feature>
<feature type="compositionally biased region" description="Polar residues" evidence="1">
    <location>
        <begin position="462"/>
        <end position="479"/>
    </location>
</feature>
<dbReference type="OrthoDB" id="3061191at2759"/>
<proteinExistence type="predicted"/>
<sequence>MTETAAKAAEQRGAEAAASSDASAASSDASAASSDASATLSDASASVYPDESARMQPGPPLRPLAPPNTAAGGMAGAPPARAGFHGAGGVDPPGAFEHGYFNMSVHAQPSIQAHHPRLLMHPSNGARSEGVPSAGTGFRSAGGVGAQGALTRPRLGPGPSLGYRLPRGPSGANPIDGRHAYLPPQRQRAGNGQGEAERFAAANQHLRPHNTPTEQRRLAQMHPYLSPHSFDPDFHEGAQHCARLYEGASASYTLPPACQSPSPFGADSSPSTSSSELHLNADAQRAAEYDPNSLEALRMELPEHALVELTANSATEADIEREAHLEVSFCAQPPLAPLQNTSRRLAMPTCTSSSMQPAPNAHSITPGMEDHSSPAPSPTPSAASAHLPSPSPPPSAQPSASLKPTGRKWADVPQRITKKELESYPWDPPFDFNTPQGLSTPSRKQQIEQELFGTPTPKAQRGKSSTPHRAQSLDPSTATPRPEIRARRATSEQPDVDAETDDGNKDLPSSPTPDPFKKMGGKFRRLAVILSENEDSDSDSGKGGAGVAGSGSEGDEVDQGEESEESGEGGESGESEVDEEGSVTSSTESAEKAGRPTKEENRIADKAANSVEKIIDKTSKRLNRSRRFVVNRINKHLSPAERITVKPSDWSYYVGYYSRHAEEERERLGDSKAYATKESFESFKEAYPDDWLELIETDHALSRSKVHKNIGERQTSFNKFCQSVTDLISSAESMGFEAVFVACGSVVNEDGNLGAYHQTKRLQGFVEKRLKKGMTPDSFLGQAKSHVMYGADHLVPTNFGQPK</sequence>
<evidence type="ECO:0000313" key="3">
    <source>
        <dbReference type="Proteomes" id="UP001140091"/>
    </source>
</evidence>
<feature type="compositionally biased region" description="Acidic residues" evidence="1">
    <location>
        <begin position="553"/>
        <end position="581"/>
    </location>
</feature>
<dbReference type="Proteomes" id="UP001140091">
    <property type="component" value="Unassembled WGS sequence"/>
</dbReference>
<feature type="region of interest" description="Disordered" evidence="1">
    <location>
        <begin position="1"/>
        <end position="90"/>
    </location>
</feature>
<evidence type="ECO:0000313" key="2">
    <source>
        <dbReference type="EMBL" id="KAJ2932561.1"/>
    </source>
</evidence>
<feature type="compositionally biased region" description="Polar residues" evidence="1">
    <location>
        <begin position="348"/>
        <end position="357"/>
    </location>
</feature>
<reference evidence="2" key="1">
    <citation type="submission" date="2022-06" db="EMBL/GenBank/DDBJ databases">
        <title>Genome Sequence of Candolleomyces eurysporus.</title>
        <authorList>
            <person name="Buettner E."/>
        </authorList>
    </citation>
    <scope>NUCLEOTIDE SEQUENCE</scope>
    <source>
        <strain evidence="2">VTCC 930004</strain>
    </source>
</reference>
<feature type="region of interest" description="Disordered" evidence="1">
    <location>
        <begin position="141"/>
        <end position="196"/>
    </location>
</feature>
<accession>A0A9W8JB08</accession>
<feature type="compositionally biased region" description="Gly residues" evidence="1">
    <location>
        <begin position="541"/>
        <end position="552"/>
    </location>
</feature>
<feature type="compositionally biased region" description="Polar residues" evidence="1">
    <location>
        <begin position="433"/>
        <end position="444"/>
    </location>
</feature>
<feature type="region of interest" description="Disordered" evidence="1">
    <location>
        <begin position="348"/>
        <end position="605"/>
    </location>
</feature>
<keyword evidence="3" id="KW-1185">Reference proteome</keyword>
<feature type="compositionally biased region" description="Pro residues" evidence="1">
    <location>
        <begin position="57"/>
        <end position="66"/>
    </location>
</feature>
<gene>
    <name evidence="2" type="ORF">H1R20_g4553</name>
</gene>
<evidence type="ECO:0000256" key="1">
    <source>
        <dbReference type="SAM" id="MobiDB-lite"/>
    </source>
</evidence>
<protein>
    <submittedName>
        <fullName evidence="2">Uncharacterized protein</fullName>
    </submittedName>
</protein>
<name>A0A9W8JB08_9AGAR</name>
<feature type="non-terminal residue" evidence="2">
    <location>
        <position position="803"/>
    </location>
</feature>
<dbReference type="AlphaFoldDB" id="A0A9W8JB08"/>
<dbReference type="EMBL" id="JANBPK010000770">
    <property type="protein sequence ID" value="KAJ2932561.1"/>
    <property type="molecule type" value="Genomic_DNA"/>
</dbReference>